<dbReference type="InterPro" id="IPR036249">
    <property type="entry name" value="Thioredoxin-like_sf"/>
</dbReference>
<dbReference type="InterPro" id="IPR017937">
    <property type="entry name" value="Thioredoxin_CS"/>
</dbReference>
<dbReference type="Proteomes" id="UP001300692">
    <property type="component" value="Unassembled WGS sequence"/>
</dbReference>
<protein>
    <submittedName>
        <fullName evidence="7">Thioredoxin family protein</fullName>
    </submittedName>
</protein>
<keyword evidence="5" id="KW-1133">Transmembrane helix</keyword>
<keyword evidence="5" id="KW-0812">Transmembrane</keyword>
<dbReference type="PROSITE" id="PS00194">
    <property type="entry name" value="THIOREDOXIN_1"/>
    <property type="match status" value="1"/>
</dbReference>
<feature type="transmembrane region" description="Helical" evidence="5">
    <location>
        <begin position="28"/>
        <end position="50"/>
    </location>
</feature>
<dbReference type="InterPro" id="IPR013766">
    <property type="entry name" value="Thioredoxin_domain"/>
</dbReference>
<evidence type="ECO:0000256" key="2">
    <source>
        <dbReference type="ARBA" id="ARBA00022982"/>
    </source>
</evidence>
<dbReference type="PROSITE" id="PS51352">
    <property type="entry name" value="THIOREDOXIN_2"/>
    <property type="match status" value="1"/>
</dbReference>
<evidence type="ECO:0000259" key="6">
    <source>
        <dbReference type="PROSITE" id="PS51352"/>
    </source>
</evidence>
<dbReference type="EMBL" id="JAOYOD010000001">
    <property type="protein sequence ID" value="MCV9387751.1"/>
    <property type="molecule type" value="Genomic_DNA"/>
</dbReference>
<evidence type="ECO:0000256" key="5">
    <source>
        <dbReference type="SAM" id="Phobius"/>
    </source>
</evidence>
<gene>
    <name evidence="7" type="ORF">N7U62_13800</name>
</gene>
<keyword evidence="5" id="KW-0472">Membrane</keyword>
<name>A0ABT3CW05_9BACT</name>
<keyword evidence="3" id="KW-1015">Disulfide bond</keyword>
<organism evidence="7 8">
    <name type="scientific">Reichenbachiella ulvae</name>
    <dbReference type="NCBI Taxonomy" id="2980104"/>
    <lineage>
        <taxon>Bacteria</taxon>
        <taxon>Pseudomonadati</taxon>
        <taxon>Bacteroidota</taxon>
        <taxon>Cytophagia</taxon>
        <taxon>Cytophagales</taxon>
        <taxon>Reichenbachiellaceae</taxon>
        <taxon>Reichenbachiella</taxon>
    </lineage>
</organism>
<keyword evidence="8" id="KW-1185">Reference proteome</keyword>
<comment type="caution">
    <text evidence="7">The sequence shown here is derived from an EMBL/GenBank/DDBJ whole genome shotgun (WGS) entry which is preliminary data.</text>
</comment>
<dbReference type="SUPFAM" id="SSF52833">
    <property type="entry name" value="Thioredoxin-like"/>
    <property type="match status" value="1"/>
</dbReference>
<keyword evidence="2" id="KW-0249">Electron transport</keyword>
<evidence type="ECO:0000256" key="4">
    <source>
        <dbReference type="ARBA" id="ARBA00023284"/>
    </source>
</evidence>
<evidence type="ECO:0000256" key="1">
    <source>
        <dbReference type="ARBA" id="ARBA00022448"/>
    </source>
</evidence>
<keyword evidence="1" id="KW-0813">Transport</keyword>
<keyword evidence="4" id="KW-0676">Redox-active center</keyword>
<proteinExistence type="predicted"/>
<dbReference type="CDD" id="cd02947">
    <property type="entry name" value="TRX_family"/>
    <property type="match status" value="1"/>
</dbReference>
<dbReference type="Pfam" id="PF00085">
    <property type="entry name" value="Thioredoxin"/>
    <property type="match status" value="1"/>
</dbReference>
<evidence type="ECO:0000256" key="3">
    <source>
        <dbReference type="ARBA" id="ARBA00023157"/>
    </source>
</evidence>
<sequence length="164" mass="18643">MKIRTRLIDYQNQSEANFQQDKSLINGIHYFLAFVLFMSSTMYAAFTMPLRGIASLFRSKKETGGLIELKKESLDTLLQSHDKVLLDYWASWCGPCVMMGSMIEEFAASSEDITVIKINGDLHPKVMKEYKIKGLPQFVLIEKGQEVKRHAGPLTLDGLERFCA</sequence>
<evidence type="ECO:0000313" key="7">
    <source>
        <dbReference type="EMBL" id="MCV9387751.1"/>
    </source>
</evidence>
<dbReference type="PANTHER" id="PTHR45663">
    <property type="entry name" value="GEO12009P1"/>
    <property type="match status" value="1"/>
</dbReference>
<accession>A0ABT3CW05</accession>
<evidence type="ECO:0000313" key="8">
    <source>
        <dbReference type="Proteomes" id="UP001300692"/>
    </source>
</evidence>
<dbReference type="PANTHER" id="PTHR45663:SF11">
    <property type="entry name" value="GEO12009P1"/>
    <property type="match status" value="1"/>
</dbReference>
<feature type="domain" description="Thioredoxin" evidence="6">
    <location>
        <begin position="48"/>
        <end position="164"/>
    </location>
</feature>
<reference evidence="7 8" key="1">
    <citation type="submission" date="2022-10" db="EMBL/GenBank/DDBJ databases">
        <title>Comparative genomics and taxonomic characterization of three novel marine species of genus Reichenbachiella exhibiting antioxidant and polysaccharide degradation activities.</title>
        <authorList>
            <person name="Muhammad N."/>
            <person name="Lee Y.-J."/>
            <person name="Ko J."/>
            <person name="Kim S.-G."/>
        </authorList>
    </citation>
    <scope>NUCLEOTIDE SEQUENCE [LARGE SCALE GENOMIC DNA]</scope>
    <source>
        <strain evidence="7 8">ABR2-5</strain>
    </source>
</reference>
<dbReference type="RefSeq" id="WP_264138571.1">
    <property type="nucleotide sequence ID" value="NZ_JAOYOD010000001.1"/>
</dbReference>
<dbReference type="Gene3D" id="3.40.30.10">
    <property type="entry name" value="Glutaredoxin"/>
    <property type="match status" value="1"/>
</dbReference>